<evidence type="ECO:0000313" key="1">
    <source>
        <dbReference type="EMBL" id="KMP10205.1"/>
    </source>
</evidence>
<evidence type="ECO:0000313" key="2">
    <source>
        <dbReference type="Proteomes" id="UP000054565"/>
    </source>
</evidence>
<protein>
    <submittedName>
        <fullName evidence="1">Uncharacterized protein</fullName>
    </submittedName>
</protein>
<name>A0A0J6YQY3_COCIT</name>
<accession>A0A0J6YQY3</accession>
<dbReference type="AlphaFoldDB" id="A0A0J6YQY3"/>
<dbReference type="Proteomes" id="UP000054565">
    <property type="component" value="Unassembled WGS sequence"/>
</dbReference>
<gene>
    <name evidence="1" type="ORF">CIRG_09886</name>
</gene>
<dbReference type="EMBL" id="DS028101">
    <property type="protein sequence ID" value="KMP10205.1"/>
    <property type="molecule type" value="Genomic_DNA"/>
</dbReference>
<organism evidence="1 2">
    <name type="scientific">Coccidioides immitis RMSCC 2394</name>
    <dbReference type="NCBI Taxonomy" id="404692"/>
    <lineage>
        <taxon>Eukaryota</taxon>
        <taxon>Fungi</taxon>
        <taxon>Dikarya</taxon>
        <taxon>Ascomycota</taxon>
        <taxon>Pezizomycotina</taxon>
        <taxon>Eurotiomycetes</taxon>
        <taxon>Eurotiomycetidae</taxon>
        <taxon>Onygenales</taxon>
        <taxon>Onygenaceae</taxon>
        <taxon>Coccidioides</taxon>
    </lineage>
</organism>
<sequence>MSPLLGYKYGAAPSAVARELEPFGTLSPSPPSSSPGEITPTSSTVFLLAELAALVTPRVIPGPYSNTVSGSYAVPHLFLIFLDAPHAPSSPCSGTPPPGGPRR</sequence>
<reference evidence="2" key="1">
    <citation type="journal article" date="2010" name="Genome Res.">
        <title>Population genomic sequencing of Coccidioides fungi reveals recent hybridization and transposon control.</title>
        <authorList>
            <person name="Neafsey D.E."/>
            <person name="Barker B.M."/>
            <person name="Sharpton T.J."/>
            <person name="Stajich J.E."/>
            <person name="Park D.J."/>
            <person name="Whiston E."/>
            <person name="Hung C.-Y."/>
            <person name="McMahan C."/>
            <person name="White J."/>
            <person name="Sykes S."/>
            <person name="Heiman D."/>
            <person name="Young S."/>
            <person name="Zeng Q."/>
            <person name="Abouelleil A."/>
            <person name="Aftuck L."/>
            <person name="Bessette D."/>
            <person name="Brown A."/>
            <person name="FitzGerald M."/>
            <person name="Lui A."/>
            <person name="Macdonald J.P."/>
            <person name="Priest M."/>
            <person name="Orbach M.J."/>
            <person name="Galgiani J.N."/>
            <person name="Kirkland T.N."/>
            <person name="Cole G.T."/>
            <person name="Birren B.W."/>
            <person name="Henn M.R."/>
            <person name="Taylor J.W."/>
            <person name="Rounsley S.D."/>
        </authorList>
    </citation>
    <scope>NUCLEOTIDE SEQUENCE [LARGE SCALE GENOMIC DNA]</scope>
    <source>
        <strain evidence="2">RMSCC 2394</strain>
    </source>
</reference>
<proteinExistence type="predicted"/>